<dbReference type="InterPro" id="IPR013010">
    <property type="entry name" value="Znf_SIAH"/>
</dbReference>
<dbReference type="OrthoDB" id="8211436at2759"/>
<keyword evidence="1" id="KW-0479">Metal-binding</keyword>
<evidence type="ECO:0000313" key="6">
    <source>
        <dbReference type="EMBL" id="GFG36442.1"/>
    </source>
</evidence>
<dbReference type="GO" id="GO:0016567">
    <property type="term" value="P:protein ubiquitination"/>
    <property type="evidence" value="ECO:0007669"/>
    <property type="project" value="UniProtKB-UniPathway"/>
</dbReference>
<dbReference type="GO" id="GO:0005737">
    <property type="term" value="C:cytoplasm"/>
    <property type="evidence" value="ECO:0007669"/>
    <property type="project" value="TreeGrafter"/>
</dbReference>
<keyword evidence="3" id="KW-0862">Zinc</keyword>
<dbReference type="UniPathway" id="UPA00143"/>
<evidence type="ECO:0000256" key="3">
    <source>
        <dbReference type="ARBA" id="ARBA00022833"/>
    </source>
</evidence>
<dbReference type="Proteomes" id="UP000502823">
    <property type="component" value="Unassembled WGS sequence"/>
</dbReference>
<organism evidence="6 7">
    <name type="scientific">Coptotermes formosanus</name>
    <name type="common">Formosan subterranean termite</name>
    <dbReference type="NCBI Taxonomy" id="36987"/>
    <lineage>
        <taxon>Eukaryota</taxon>
        <taxon>Metazoa</taxon>
        <taxon>Ecdysozoa</taxon>
        <taxon>Arthropoda</taxon>
        <taxon>Hexapoda</taxon>
        <taxon>Insecta</taxon>
        <taxon>Pterygota</taxon>
        <taxon>Neoptera</taxon>
        <taxon>Polyneoptera</taxon>
        <taxon>Dictyoptera</taxon>
        <taxon>Blattodea</taxon>
        <taxon>Blattoidea</taxon>
        <taxon>Termitoidae</taxon>
        <taxon>Rhinotermitidae</taxon>
        <taxon>Coptotermes</taxon>
    </lineage>
</organism>
<feature type="non-terminal residue" evidence="6">
    <location>
        <position position="1"/>
    </location>
</feature>
<evidence type="ECO:0000313" key="7">
    <source>
        <dbReference type="Proteomes" id="UP000502823"/>
    </source>
</evidence>
<gene>
    <name evidence="6" type="ORF">Cfor_02733</name>
</gene>
<dbReference type="GO" id="GO:0008270">
    <property type="term" value="F:zinc ion binding"/>
    <property type="evidence" value="ECO:0007669"/>
    <property type="project" value="UniProtKB-KW"/>
</dbReference>
<sequence length="156" mass="17851">SAITEQRNDFAESVSKLVRTVCRYSQYGCREQVNHEQRSQHEDICPYLPIECIAGSGRDSVAKCGWRGKKSELFDHVGLVHGLHFVHVGPTMEDVEGGDFDRSSMKIILLCVYEELFWLTVKHDVENNTRVEAVQYIGSRTRATGFEYQHELKSLD</sequence>
<evidence type="ECO:0000256" key="1">
    <source>
        <dbReference type="ARBA" id="ARBA00022723"/>
    </source>
</evidence>
<dbReference type="InterPro" id="IPR013083">
    <property type="entry name" value="Znf_RING/FYVE/PHD"/>
</dbReference>
<dbReference type="SUPFAM" id="SSF49599">
    <property type="entry name" value="TRAF domain-like"/>
    <property type="match status" value="1"/>
</dbReference>
<evidence type="ECO:0000256" key="2">
    <source>
        <dbReference type="ARBA" id="ARBA00022771"/>
    </source>
</evidence>
<dbReference type="Gene3D" id="3.30.40.10">
    <property type="entry name" value="Zinc/RING finger domain, C3HC4 (zinc finger)"/>
    <property type="match status" value="1"/>
</dbReference>
<dbReference type="InParanoid" id="A0A6L2PYT0"/>
<feature type="domain" description="SIAH-type" evidence="5">
    <location>
        <begin position="17"/>
        <end position="82"/>
    </location>
</feature>
<dbReference type="GO" id="GO:0031624">
    <property type="term" value="F:ubiquitin conjugating enzyme binding"/>
    <property type="evidence" value="ECO:0007669"/>
    <property type="project" value="TreeGrafter"/>
</dbReference>
<dbReference type="InterPro" id="IPR004162">
    <property type="entry name" value="SINA-like_animal"/>
</dbReference>
<dbReference type="PANTHER" id="PTHR45877:SF2">
    <property type="entry name" value="E3 UBIQUITIN-PROTEIN LIGASE SINA-RELATED"/>
    <property type="match status" value="1"/>
</dbReference>
<dbReference type="PROSITE" id="PS51081">
    <property type="entry name" value="ZF_SIAH"/>
    <property type="match status" value="1"/>
</dbReference>
<keyword evidence="7" id="KW-1185">Reference proteome</keyword>
<evidence type="ECO:0000256" key="4">
    <source>
        <dbReference type="PROSITE-ProRule" id="PRU00455"/>
    </source>
</evidence>
<dbReference type="AlphaFoldDB" id="A0A6L2PYT0"/>
<feature type="non-terminal residue" evidence="6">
    <location>
        <position position="156"/>
    </location>
</feature>
<dbReference type="GO" id="GO:0061630">
    <property type="term" value="F:ubiquitin protein ligase activity"/>
    <property type="evidence" value="ECO:0007669"/>
    <property type="project" value="TreeGrafter"/>
</dbReference>
<protein>
    <recommendedName>
        <fullName evidence="5">SIAH-type domain-containing protein</fullName>
    </recommendedName>
</protein>
<proteinExistence type="predicted"/>
<dbReference type="GO" id="GO:0043161">
    <property type="term" value="P:proteasome-mediated ubiquitin-dependent protein catabolic process"/>
    <property type="evidence" value="ECO:0007669"/>
    <property type="project" value="TreeGrafter"/>
</dbReference>
<accession>A0A6L2PYT0</accession>
<dbReference type="EMBL" id="BLKM01006200">
    <property type="protein sequence ID" value="GFG36442.1"/>
    <property type="molecule type" value="Genomic_DNA"/>
</dbReference>
<dbReference type="PANTHER" id="PTHR45877">
    <property type="entry name" value="E3 UBIQUITIN-PROTEIN LIGASE SIAH2"/>
    <property type="match status" value="1"/>
</dbReference>
<comment type="caution">
    <text evidence="6">The sequence shown here is derived from an EMBL/GenBank/DDBJ whole genome shotgun (WGS) entry which is preliminary data.</text>
</comment>
<reference evidence="7" key="1">
    <citation type="submission" date="2020-01" db="EMBL/GenBank/DDBJ databases">
        <title>Draft genome sequence of the Termite Coptotermes fromosanus.</title>
        <authorList>
            <person name="Itakura S."/>
            <person name="Yosikawa Y."/>
            <person name="Umezawa K."/>
        </authorList>
    </citation>
    <scope>NUCLEOTIDE SEQUENCE [LARGE SCALE GENOMIC DNA]</scope>
</reference>
<name>A0A6L2PYT0_COPFO</name>
<keyword evidence="2 4" id="KW-0863">Zinc-finger</keyword>
<dbReference type="Pfam" id="PF21361">
    <property type="entry name" value="Sina_ZnF"/>
    <property type="match status" value="1"/>
</dbReference>
<evidence type="ECO:0000259" key="5">
    <source>
        <dbReference type="PROSITE" id="PS51081"/>
    </source>
</evidence>